<name>A0AAE9ZAZ7_9PROT</name>
<feature type="chain" id="PRO_5042103777" evidence="1">
    <location>
        <begin position="22"/>
        <end position="303"/>
    </location>
</feature>
<dbReference type="KEGG" id="hfl:PUV54_14045"/>
<dbReference type="AlphaFoldDB" id="A0AAE9ZAZ7"/>
<evidence type="ECO:0000313" key="3">
    <source>
        <dbReference type="Proteomes" id="UP001214043"/>
    </source>
</evidence>
<dbReference type="Proteomes" id="UP001214043">
    <property type="component" value="Chromosome"/>
</dbReference>
<dbReference type="RefSeq" id="WP_274492895.1">
    <property type="nucleotide sequence ID" value="NZ_CP118166.1"/>
</dbReference>
<evidence type="ECO:0000313" key="2">
    <source>
        <dbReference type="EMBL" id="WDI31073.1"/>
    </source>
</evidence>
<keyword evidence="1" id="KW-0732">Signal</keyword>
<accession>A0AAE9ZAZ7</accession>
<proteinExistence type="predicted"/>
<reference evidence="2" key="1">
    <citation type="submission" date="2023-02" db="EMBL/GenBank/DDBJ databases">
        <title>Genome sequence of Hyphococcus flavus.</title>
        <authorList>
            <person name="Rong J.-C."/>
            <person name="Zhao Q."/>
            <person name="Yi M."/>
            <person name="Wu J.-Y."/>
        </authorList>
    </citation>
    <scope>NUCLEOTIDE SEQUENCE</scope>
    <source>
        <strain evidence="2">MCCC 1K03223</strain>
    </source>
</reference>
<evidence type="ECO:0000256" key="1">
    <source>
        <dbReference type="SAM" id="SignalP"/>
    </source>
</evidence>
<keyword evidence="3" id="KW-1185">Reference proteome</keyword>
<dbReference type="PROSITE" id="PS51257">
    <property type="entry name" value="PROKAR_LIPOPROTEIN"/>
    <property type="match status" value="1"/>
</dbReference>
<protein>
    <submittedName>
        <fullName evidence="2">Uncharacterized protein</fullName>
    </submittedName>
</protein>
<sequence length="303" mass="32880">MLFRFFTALATPLLLLACASAPQTERLAFASSAHDLLGLDDLSRVSILQKFSFRQATLDVSDTPLNASTDTKLSQHESIAGNLSASEKSFRNIEGKEATASYFVRTQNALPPAGWSDVDNRYTHLESGLGCPYGIQISEDTRVFVLERLLQFDDIGRDVGCHYVANDNSDMITVFASYWPEITLEDHAANAGAAIYQTFDVQGPASVSIASPQAGDESAEVAALLDGIEEPIAGGFDIGERNGVSYKTSIWLVKTFGWHVKLRATYPSADQTAEMLSAIHFMASHLSVRAKNLEEPIAPGVEV</sequence>
<dbReference type="EMBL" id="CP118166">
    <property type="protein sequence ID" value="WDI31073.1"/>
    <property type="molecule type" value="Genomic_DNA"/>
</dbReference>
<organism evidence="2 3">
    <name type="scientific">Hyphococcus flavus</name>
    <dbReference type="NCBI Taxonomy" id="1866326"/>
    <lineage>
        <taxon>Bacteria</taxon>
        <taxon>Pseudomonadati</taxon>
        <taxon>Pseudomonadota</taxon>
        <taxon>Alphaproteobacteria</taxon>
        <taxon>Parvularculales</taxon>
        <taxon>Parvularculaceae</taxon>
        <taxon>Hyphococcus</taxon>
    </lineage>
</organism>
<gene>
    <name evidence="2" type="ORF">PUV54_14045</name>
</gene>
<feature type="signal peptide" evidence="1">
    <location>
        <begin position="1"/>
        <end position="21"/>
    </location>
</feature>